<feature type="non-terminal residue" evidence="3">
    <location>
        <position position="294"/>
    </location>
</feature>
<dbReference type="AlphaFoldDB" id="A0A433SX41"/>
<reference evidence="3 4" key="1">
    <citation type="submission" date="2019-01" db="EMBL/GenBank/DDBJ databases">
        <title>A draft genome assembly of the solar-powered sea slug Elysia chlorotica.</title>
        <authorList>
            <person name="Cai H."/>
            <person name="Li Q."/>
            <person name="Fang X."/>
            <person name="Li J."/>
            <person name="Curtis N.E."/>
            <person name="Altenburger A."/>
            <person name="Shibata T."/>
            <person name="Feng M."/>
            <person name="Maeda T."/>
            <person name="Schwartz J.A."/>
            <person name="Shigenobu S."/>
            <person name="Lundholm N."/>
            <person name="Nishiyama T."/>
            <person name="Yang H."/>
            <person name="Hasebe M."/>
            <person name="Li S."/>
            <person name="Pierce S.K."/>
            <person name="Wang J."/>
        </authorList>
    </citation>
    <scope>NUCLEOTIDE SEQUENCE [LARGE SCALE GENOMIC DNA]</scope>
    <source>
        <strain evidence="3">EC2010</strain>
        <tissue evidence="3">Whole organism of an adult</tissue>
    </source>
</reference>
<gene>
    <name evidence="3" type="ORF">EGW08_018386</name>
</gene>
<dbReference type="Proteomes" id="UP000271974">
    <property type="component" value="Unassembled WGS sequence"/>
</dbReference>
<dbReference type="EMBL" id="RQTK01000894">
    <property type="protein sequence ID" value="RUS73842.1"/>
    <property type="molecule type" value="Genomic_DNA"/>
</dbReference>
<feature type="signal peptide" evidence="1">
    <location>
        <begin position="1"/>
        <end position="25"/>
    </location>
</feature>
<keyword evidence="4" id="KW-1185">Reference proteome</keyword>
<dbReference type="InterPro" id="IPR007110">
    <property type="entry name" value="Ig-like_dom"/>
</dbReference>
<proteinExistence type="predicted"/>
<sequence>MATTKGALALLVPFVVLLTNTPTHAQRQDVQGVVLNLNREIISNGDQDQMGQMTCRAEGNDATLESVSVIWVQVSGEASELLSVTLASPTNSGSFQGIAVNGALERNVAHVHLDQLNASVCESSYFLCEATYSGVGGGRQRAIATAWPRQPQAPPSDDAASNATRAVARLEEKLEDMAEVFRLLYVSNIDLKRSVKVGQEEQLVLMDRLEILESKVGFLELNQSSVSAVCGNINACLAGVEERLQELEGGDDQEQRCYEGMVLDTNEQYFLVQMDSIDKQVRCDAQTHGGGWIV</sequence>
<feature type="domain" description="Ig-like" evidence="2">
    <location>
        <begin position="13"/>
        <end position="144"/>
    </location>
</feature>
<feature type="chain" id="PRO_5019180677" description="Ig-like domain-containing protein" evidence="1">
    <location>
        <begin position="26"/>
        <end position="294"/>
    </location>
</feature>
<evidence type="ECO:0000313" key="3">
    <source>
        <dbReference type="EMBL" id="RUS73842.1"/>
    </source>
</evidence>
<evidence type="ECO:0000256" key="1">
    <source>
        <dbReference type="SAM" id="SignalP"/>
    </source>
</evidence>
<dbReference type="OrthoDB" id="10574723at2759"/>
<comment type="caution">
    <text evidence="3">The sequence shown here is derived from an EMBL/GenBank/DDBJ whole genome shotgun (WGS) entry which is preliminary data.</text>
</comment>
<name>A0A433SX41_ELYCH</name>
<protein>
    <recommendedName>
        <fullName evidence="2">Ig-like domain-containing protein</fullName>
    </recommendedName>
</protein>
<keyword evidence="1" id="KW-0732">Signal</keyword>
<evidence type="ECO:0000313" key="4">
    <source>
        <dbReference type="Proteomes" id="UP000271974"/>
    </source>
</evidence>
<dbReference type="PROSITE" id="PS50835">
    <property type="entry name" value="IG_LIKE"/>
    <property type="match status" value="1"/>
</dbReference>
<evidence type="ECO:0000259" key="2">
    <source>
        <dbReference type="PROSITE" id="PS50835"/>
    </source>
</evidence>
<accession>A0A433SX41</accession>
<organism evidence="3 4">
    <name type="scientific">Elysia chlorotica</name>
    <name type="common">Eastern emerald elysia</name>
    <name type="synonym">Sea slug</name>
    <dbReference type="NCBI Taxonomy" id="188477"/>
    <lineage>
        <taxon>Eukaryota</taxon>
        <taxon>Metazoa</taxon>
        <taxon>Spiralia</taxon>
        <taxon>Lophotrochozoa</taxon>
        <taxon>Mollusca</taxon>
        <taxon>Gastropoda</taxon>
        <taxon>Heterobranchia</taxon>
        <taxon>Euthyneura</taxon>
        <taxon>Panpulmonata</taxon>
        <taxon>Sacoglossa</taxon>
        <taxon>Placobranchoidea</taxon>
        <taxon>Plakobranchidae</taxon>
        <taxon>Elysia</taxon>
    </lineage>
</organism>